<name>R2SSK8_9ENTE</name>
<feature type="chain" id="PRO_5038695994" description="DUF5067 domain-containing protein" evidence="2">
    <location>
        <begin position="23"/>
        <end position="315"/>
    </location>
</feature>
<sequence length="315" mass="36446">MKQLKEIIFCALLFLLTGCAHQELSGKKEYFSKEGVEYSFNLPTGWNGQEDYQEQYNEAAVFGAQDTTSNSYMFIRVRGIEEPKKNTLEKKAEKLVKESFGVEHASSKKLTLDNQPALRFSFKYVFKQKPVWVSAYYILQKQHLVEYIFYTPQDNQESRRTTVFDQSVATLKLEHTTETTSEQSPEKLNKIENDSYVFDLTGYKIVSENKQQNLLIVRYVFKNKSEVKKSANLLETLVTVKQDDKVLENSPMTEHTQAEDLAYLLENGKQLIGKNDSIESAVVYKLNDQSLSNIIFLFDKEQFKGQKEIIMPIKN</sequence>
<dbReference type="Gene3D" id="3.40.1000.10">
    <property type="entry name" value="Mog1/PsbP, alpha/beta/alpha sandwich"/>
    <property type="match status" value="1"/>
</dbReference>
<dbReference type="AlphaFoldDB" id="R2SSK8"/>
<evidence type="ECO:0000313" key="5">
    <source>
        <dbReference type="EMBL" id="EOT59748.1"/>
    </source>
</evidence>
<evidence type="ECO:0000313" key="7">
    <source>
        <dbReference type="Proteomes" id="UP000014197"/>
    </source>
</evidence>
<feature type="signal peptide" evidence="2">
    <location>
        <begin position="1"/>
        <end position="22"/>
    </location>
</feature>
<dbReference type="STRING" id="155618.RV06_GL000045"/>
<dbReference type="InterPro" id="IPR029050">
    <property type="entry name" value="Immunoprotect_excell_Ig-like"/>
</dbReference>
<accession>R2SSK8</accession>
<evidence type="ECO:0000313" key="4">
    <source>
        <dbReference type="EMBL" id="EOH98235.1"/>
    </source>
</evidence>
<dbReference type="PROSITE" id="PS51257">
    <property type="entry name" value="PROKAR_LIPOPROTEIN"/>
    <property type="match status" value="1"/>
</dbReference>
<comment type="caution">
    <text evidence="4">The sequence shown here is derived from an EMBL/GenBank/DDBJ whole genome shotgun (WGS) entry which is preliminary data.</text>
</comment>
<dbReference type="EMBL" id="AJAR01000013">
    <property type="protein sequence ID" value="EOH98235.1"/>
    <property type="molecule type" value="Genomic_DNA"/>
</dbReference>
<reference evidence="4 6" key="1">
    <citation type="submission" date="2013-02" db="EMBL/GenBank/DDBJ databases">
        <title>The Genome Sequence of Enterococcus haemoperoxidus BAA-382.</title>
        <authorList>
            <consortium name="The Broad Institute Genome Sequencing Platform"/>
            <consortium name="The Broad Institute Genome Sequencing Center for Infectious Disease"/>
            <person name="Earl A.M."/>
            <person name="Gilmore M.S."/>
            <person name="Lebreton F."/>
            <person name="Walker B."/>
            <person name="Young S.K."/>
            <person name="Zeng Q."/>
            <person name="Gargeya S."/>
            <person name="Fitzgerald M."/>
            <person name="Haas B."/>
            <person name="Abouelleil A."/>
            <person name="Alvarado L."/>
            <person name="Arachchi H.M."/>
            <person name="Berlin A.M."/>
            <person name="Chapman S.B."/>
            <person name="Dewar J."/>
            <person name="Goldberg J."/>
            <person name="Griggs A."/>
            <person name="Gujja S."/>
            <person name="Hansen M."/>
            <person name="Howarth C."/>
            <person name="Imamovic A."/>
            <person name="Larimer J."/>
            <person name="McCowan C."/>
            <person name="Murphy C."/>
            <person name="Neiman D."/>
            <person name="Pearson M."/>
            <person name="Priest M."/>
            <person name="Roberts A."/>
            <person name="Saif S."/>
            <person name="Shea T."/>
            <person name="Sisk P."/>
            <person name="Sykes S."/>
            <person name="Wortman J."/>
            <person name="Nusbaum C."/>
            <person name="Birren B."/>
        </authorList>
    </citation>
    <scope>NUCLEOTIDE SEQUENCE [LARGE SCALE GENOMIC DNA]</scope>
    <source>
        <strain evidence="4 6">ATCC BAA-382</strain>
    </source>
</reference>
<reference evidence="5 7" key="2">
    <citation type="submission" date="2013-03" db="EMBL/GenBank/DDBJ databases">
        <title>The Genome Sequence of Enterococcus haemoperoxidus BAA-382 (PacBio/Illumina hybrid assembly).</title>
        <authorList>
            <consortium name="The Broad Institute Genomics Platform"/>
            <consortium name="The Broad Institute Genome Sequencing Center for Infectious Disease"/>
            <person name="Earl A."/>
            <person name="Russ C."/>
            <person name="Gilmore M."/>
            <person name="Surin D."/>
            <person name="Walker B."/>
            <person name="Young S."/>
            <person name="Zeng Q."/>
            <person name="Gargeya S."/>
            <person name="Fitzgerald M."/>
            <person name="Haas B."/>
            <person name="Abouelleil A."/>
            <person name="Allen A.W."/>
            <person name="Alvarado L."/>
            <person name="Arachchi H.M."/>
            <person name="Berlin A.M."/>
            <person name="Chapman S.B."/>
            <person name="Gainer-Dewar J."/>
            <person name="Goldberg J."/>
            <person name="Griggs A."/>
            <person name="Gujja S."/>
            <person name="Hansen M."/>
            <person name="Howarth C."/>
            <person name="Imamovic A."/>
            <person name="Ireland A."/>
            <person name="Larimer J."/>
            <person name="McCowan C."/>
            <person name="Murphy C."/>
            <person name="Pearson M."/>
            <person name="Poon T.W."/>
            <person name="Priest M."/>
            <person name="Roberts A."/>
            <person name="Saif S."/>
            <person name="Shea T."/>
            <person name="Sisk P."/>
            <person name="Sykes S."/>
            <person name="Wortman J."/>
            <person name="Nusbaum C."/>
            <person name="Birren B."/>
        </authorList>
    </citation>
    <scope>NUCLEOTIDE SEQUENCE [LARGE SCALE GENOMIC DNA]</scope>
    <source>
        <strain evidence="5 7">ATCC BAA-382</strain>
    </source>
</reference>
<keyword evidence="1 2" id="KW-0732">Signal</keyword>
<gene>
    <name evidence="5" type="ORF">I583_02383</name>
    <name evidence="4" type="ORF">UAW_01416</name>
</gene>
<dbReference type="Proteomes" id="UP000014197">
    <property type="component" value="Unassembled WGS sequence"/>
</dbReference>
<evidence type="ECO:0000256" key="2">
    <source>
        <dbReference type="SAM" id="SignalP"/>
    </source>
</evidence>
<feature type="domain" description="DUF5067" evidence="3">
    <location>
        <begin position="175"/>
        <end position="289"/>
    </location>
</feature>
<dbReference type="Gene3D" id="2.60.40.1240">
    <property type="match status" value="1"/>
</dbReference>
<dbReference type="OrthoDB" id="2181477at2"/>
<evidence type="ECO:0000259" key="3">
    <source>
        <dbReference type="Pfam" id="PF16729"/>
    </source>
</evidence>
<organism evidence="4 6">
    <name type="scientific">Enterococcus haemoperoxidus ATCC BAA-382</name>
    <dbReference type="NCBI Taxonomy" id="1158608"/>
    <lineage>
        <taxon>Bacteria</taxon>
        <taxon>Bacillati</taxon>
        <taxon>Bacillota</taxon>
        <taxon>Bacilli</taxon>
        <taxon>Lactobacillales</taxon>
        <taxon>Enterococcaceae</taxon>
        <taxon>Enterococcus</taxon>
    </lineage>
</organism>
<proteinExistence type="predicted"/>
<dbReference type="Pfam" id="PF16729">
    <property type="entry name" value="DUF5067"/>
    <property type="match status" value="1"/>
</dbReference>
<dbReference type="Proteomes" id="UP000013858">
    <property type="component" value="Unassembled WGS sequence"/>
</dbReference>
<protein>
    <recommendedName>
        <fullName evidence="3">DUF5067 domain-containing protein</fullName>
    </recommendedName>
</protein>
<dbReference type="EMBL" id="ASVY01000003">
    <property type="protein sequence ID" value="EOT59748.1"/>
    <property type="molecule type" value="Genomic_DNA"/>
</dbReference>
<dbReference type="InterPro" id="IPR031989">
    <property type="entry name" value="DUF5067"/>
</dbReference>
<evidence type="ECO:0000256" key="1">
    <source>
        <dbReference type="ARBA" id="ARBA00022729"/>
    </source>
</evidence>
<dbReference type="RefSeq" id="WP_010761622.1">
    <property type="nucleotide sequence ID" value="NZ_KB946316.1"/>
</dbReference>
<evidence type="ECO:0000313" key="6">
    <source>
        <dbReference type="Proteomes" id="UP000013858"/>
    </source>
</evidence>
<keyword evidence="7" id="KW-1185">Reference proteome</keyword>
<dbReference type="PATRIC" id="fig|1158608.3.peg.1391"/>